<dbReference type="Proteomes" id="UP000240760">
    <property type="component" value="Unassembled WGS sequence"/>
</dbReference>
<keyword evidence="5" id="KW-0804">Transcription</keyword>
<gene>
    <name evidence="9" type="ORF">M440DRAFT_1343055</name>
</gene>
<evidence type="ECO:0000256" key="2">
    <source>
        <dbReference type="ARBA" id="ARBA00009448"/>
    </source>
</evidence>
<comment type="similarity">
    <text evidence="2">Belongs to the TFB1 family.</text>
</comment>
<dbReference type="OrthoDB" id="360521at2759"/>
<evidence type="ECO:0000313" key="10">
    <source>
        <dbReference type="Proteomes" id="UP000240760"/>
    </source>
</evidence>
<dbReference type="Pfam" id="PF03909">
    <property type="entry name" value="BSD"/>
    <property type="match status" value="2"/>
</dbReference>
<dbReference type="SMART" id="SM00751">
    <property type="entry name" value="BSD"/>
    <property type="match status" value="2"/>
</dbReference>
<dbReference type="PANTHER" id="PTHR12856">
    <property type="entry name" value="TRANSCRIPTION INITIATION FACTOR IIH-RELATED"/>
    <property type="match status" value="1"/>
</dbReference>
<feature type="coiled-coil region" evidence="7">
    <location>
        <begin position="550"/>
        <end position="584"/>
    </location>
</feature>
<sequence length="641" mass="71160">MDSPKGHTLFKKKEGILSFTSDRKAITWTPASGGPATVSLPVTSITNLQQTPDSSPKVMLKIFEKTEGATDPVTYLFHFNTPDAKAEAQAVKDLLSRLLADLRNGDANVSKLATPTATPAANGEATGGSALLASSSGVSLQSAPPTWFDDNQLKTNIELHQSLMRKDRSLHQTYMSAMETKPESMTGAAFNAQFWSTRINLLRAHAIEISQKKGAYNVLSTVKPRTVDGELKLNISVEQVQMIFSQHPLIKRIYNENVPRLSEAEFWSRFFLSKLAKKLKGERVTDNDPADAIFDKYDVDSNLQDAQSKITALPVPHIIDIEGNEENQGGFKGGNAKDVEMRPRSNIPIVRTLNSLSEKIMANVPPSDTTAYDADGLYNASKELTLRDLRGDEEERRIMLNIRERNNFFSSKDSAASKDRGMLAGQRPEDVLAKMQNFNTMRSDKAGDIGLQIDIDFDIDSDSDTESKSGANTTRDAIKEAEKDVMNGIHQQRSQKYGRALDDTSPMGLPPPIFEKCVLTHATTIEFLHQFWDGFLSGDPDRATEVQYLAESLARSMMRIQAVADEAEAERENIIQKRKQEIRSHFERTGKKIRWKPDMVGGGRDAVGKLMQPTMDALRRAQDLYSKALSEENVQVSTEGV</sequence>
<organism evidence="9 10">
    <name type="scientific">Trichoderma longibrachiatum ATCC 18648</name>
    <dbReference type="NCBI Taxonomy" id="983965"/>
    <lineage>
        <taxon>Eukaryota</taxon>
        <taxon>Fungi</taxon>
        <taxon>Dikarya</taxon>
        <taxon>Ascomycota</taxon>
        <taxon>Pezizomycotina</taxon>
        <taxon>Sordariomycetes</taxon>
        <taxon>Hypocreomycetidae</taxon>
        <taxon>Hypocreales</taxon>
        <taxon>Hypocreaceae</taxon>
        <taxon>Trichoderma</taxon>
    </lineage>
</organism>
<reference evidence="9 10" key="1">
    <citation type="submission" date="2016-07" db="EMBL/GenBank/DDBJ databases">
        <title>Multiple horizontal gene transfer events from other fungi enriched the ability of initially mycotrophic Trichoderma (Ascomycota) to feed on dead plant biomass.</title>
        <authorList>
            <consortium name="DOE Joint Genome Institute"/>
            <person name="Aerts A."/>
            <person name="Atanasova L."/>
            <person name="Chenthamara K."/>
            <person name="Zhang J."/>
            <person name="Grujic M."/>
            <person name="Henrissat B."/>
            <person name="Kuo A."/>
            <person name="Salamov A."/>
            <person name="Lipzen A."/>
            <person name="Labutti K."/>
            <person name="Barry K."/>
            <person name="Miao Y."/>
            <person name="Rahimi M.J."/>
            <person name="Shen Q."/>
            <person name="Grigoriev I.V."/>
            <person name="Kubicek C.P."/>
            <person name="Druzhinina I.S."/>
        </authorList>
    </citation>
    <scope>NUCLEOTIDE SEQUENCE [LARGE SCALE GENOMIC DNA]</scope>
    <source>
        <strain evidence="9 10">ATCC 18648</strain>
    </source>
</reference>
<feature type="domain" description="BSD" evidence="8">
    <location>
        <begin position="227"/>
        <end position="278"/>
    </location>
</feature>
<dbReference type="CDD" id="cd13229">
    <property type="entry name" value="PH_TFIIH"/>
    <property type="match status" value="1"/>
</dbReference>
<name>A0A2T4BRS8_TRILO</name>
<keyword evidence="4" id="KW-0805">Transcription regulation</keyword>
<evidence type="ECO:0000256" key="3">
    <source>
        <dbReference type="ARBA" id="ARBA00022737"/>
    </source>
</evidence>
<evidence type="ECO:0000256" key="5">
    <source>
        <dbReference type="ARBA" id="ARBA00023163"/>
    </source>
</evidence>
<dbReference type="EMBL" id="KZ679144">
    <property type="protein sequence ID" value="PTB72018.1"/>
    <property type="molecule type" value="Genomic_DNA"/>
</dbReference>
<dbReference type="AlphaFoldDB" id="A0A2T4BRS8"/>
<evidence type="ECO:0000259" key="8">
    <source>
        <dbReference type="PROSITE" id="PS50858"/>
    </source>
</evidence>
<dbReference type="GO" id="GO:0000439">
    <property type="term" value="C:transcription factor TFIIH core complex"/>
    <property type="evidence" value="ECO:0007669"/>
    <property type="project" value="InterPro"/>
</dbReference>
<evidence type="ECO:0000256" key="6">
    <source>
        <dbReference type="ARBA" id="ARBA00023242"/>
    </source>
</evidence>
<dbReference type="InterPro" id="IPR027079">
    <property type="entry name" value="Tfb1/GTF2H1"/>
</dbReference>
<comment type="subcellular location">
    <subcellularLocation>
        <location evidence="1">Nucleus</location>
    </subcellularLocation>
</comment>
<dbReference type="STRING" id="983965.A0A2T4BRS8"/>
<keyword evidence="3" id="KW-0677">Repeat</keyword>
<dbReference type="SUPFAM" id="SSF50729">
    <property type="entry name" value="PH domain-like"/>
    <property type="match status" value="1"/>
</dbReference>
<keyword evidence="10" id="KW-1185">Reference proteome</keyword>
<protein>
    <recommendedName>
        <fullName evidence="8">BSD domain-containing protein</fullName>
    </recommendedName>
</protein>
<evidence type="ECO:0000256" key="7">
    <source>
        <dbReference type="SAM" id="Coils"/>
    </source>
</evidence>
<dbReference type="InterPro" id="IPR013876">
    <property type="entry name" value="TFIIH_BTF_p62_N"/>
</dbReference>
<dbReference type="InterPro" id="IPR005607">
    <property type="entry name" value="BSD_dom"/>
</dbReference>
<proteinExistence type="inferred from homology"/>
<evidence type="ECO:0000256" key="1">
    <source>
        <dbReference type="ARBA" id="ARBA00004123"/>
    </source>
</evidence>
<evidence type="ECO:0000256" key="4">
    <source>
        <dbReference type="ARBA" id="ARBA00023015"/>
    </source>
</evidence>
<evidence type="ECO:0000313" key="9">
    <source>
        <dbReference type="EMBL" id="PTB72018.1"/>
    </source>
</evidence>
<dbReference type="Gene3D" id="2.30.29.30">
    <property type="entry name" value="Pleckstrin-homology domain (PH domain)/Phosphotyrosine-binding domain (PTB)"/>
    <property type="match status" value="1"/>
</dbReference>
<keyword evidence="7" id="KW-0175">Coiled coil</keyword>
<dbReference type="Pfam" id="PF08567">
    <property type="entry name" value="PH_TFIIH"/>
    <property type="match status" value="1"/>
</dbReference>
<dbReference type="InterPro" id="IPR011993">
    <property type="entry name" value="PH-like_dom_sf"/>
</dbReference>
<accession>A0A2T4BRS8</accession>
<dbReference type="GO" id="GO:0006351">
    <property type="term" value="P:DNA-templated transcription"/>
    <property type="evidence" value="ECO:0007669"/>
    <property type="project" value="InterPro"/>
</dbReference>
<keyword evidence="6" id="KW-0539">Nucleus</keyword>
<dbReference type="PROSITE" id="PS50858">
    <property type="entry name" value="BSD"/>
    <property type="match status" value="1"/>
</dbReference>
<dbReference type="GO" id="GO:0006289">
    <property type="term" value="P:nucleotide-excision repair"/>
    <property type="evidence" value="ECO:0007669"/>
    <property type="project" value="InterPro"/>
</dbReference>